<dbReference type="OrthoDB" id="9809852at2"/>
<dbReference type="InterPro" id="IPR001667">
    <property type="entry name" value="DDH_dom"/>
</dbReference>
<keyword evidence="3" id="KW-0540">Nuclease</keyword>
<dbReference type="AlphaFoldDB" id="A0A2P5SXK3"/>
<dbReference type="GO" id="GO:0003676">
    <property type="term" value="F:nucleic acid binding"/>
    <property type="evidence" value="ECO:0007669"/>
    <property type="project" value="InterPro"/>
</dbReference>
<dbReference type="GO" id="GO:0006281">
    <property type="term" value="P:DNA repair"/>
    <property type="evidence" value="ECO:0007669"/>
    <property type="project" value="InterPro"/>
</dbReference>
<evidence type="ECO:0000259" key="8">
    <source>
        <dbReference type="Pfam" id="PF17768"/>
    </source>
</evidence>
<organism evidence="9 10">
    <name type="scientific">Candidatus Pantoea edessiphila</name>
    <dbReference type="NCBI Taxonomy" id="2044610"/>
    <lineage>
        <taxon>Bacteria</taxon>
        <taxon>Pseudomonadati</taxon>
        <taxon>Pseudomonadota</taxon>
        <taxon>Gammaproteobacteria</taxon>
        <taxon>Enterobacterales</taxon>
        <taxon>Erwiniaceae</taxon>
        <taxon>Pantoea</taxon>
    </lineage>
</organism>
<sequence length="579" mass="65458">MLNYKIILRRRKATVKDSLPTHLPPLIKRIYLNRGVCDPEHLERSIKKLFSFKSLYDIDKAVVILHTMLVHNRKIIVVGDFDTDGATSTALTVLALRSMGSKNVEYLIPNRFKDGYGLSEQIVTHLHNVGADMILTVDNGISSHEGVKCAKKYNIPVIITDHHLPADQLPDAEAIINPNITRCSSLCSLAGVGVAFYLMIALRTYLRKQGWFNGKWSEPNLANLLDLVALGTIADVVPLDINNRILVWQGLIRIRSGICRPGIIALLELANRSFNDLSTDDLSYVLGPRLNAAGRLNDMTKGVALLLTDDLNQARVLSNELDLLNQTRKKIENIMQNEAWRLCNILKQKENNLPLGITVYHPKWHQGVVGIVASRLKERFRRPVIAFAPTGIGDGVLKGSGRSVENLHLRDILSHLNMLNPKLMIKFGGHSMAAGLSIKESDYDEFSQQFSIVVKKLFEDKLISYIVWSDGCLQPTDFSIQTAYLLREAGPWGTSFPEPTFDGKFELIRQRLINKRHLHVLLRTIDVGTVIDGMLFNVDTDHWPNNNINKVELVYRLDIKKYRSKHSVQLIIEYLWPLY</sequence>
<feature type="domain" description="RecJ OB" evidence="8">
    <location>
        <begin position="470"/>
        <end position="573"/>
    </location>
</feature>
<evidence type="ECO:0000256" key="4">
    <source>
        <dbReference type="ARBA" id="ARBA00022801"/>
    </source>
</evidence>
<dbReference type="PANTHER" id="PTHR30255:SF2">
    <property type="entry name" value="SINGLE-STRANDED-DNA-SPECIFIC EXONUCLEASE RECJ"/>
    <property type="match status" value="1"/>
</dbReference>
<reference evidence="9 10" key="1">
    <citation type="journal article" date="2018" name="Genome Biol. Evol.">
        <title>Cladogenesis and Genomic Streamlining in Extracellular Endosymbionts of Tropical Stink Bugs.</title>
        <authorList>
            <person name="Otero-Bravo A."/>
            <person name="Goffredi S."/>
            <person name="Sabree Z.L."/>
        </authorList>
    </citation>
    <scope>NUCLEOTIDE SEQUENCE [LARGE SCALE GENOMIC DNA]</scope>
    <source>
        <strain evidence="9 10">SoET</strain>
    </source>
</reference>
<dbReference type="InterPro" id="IPR051673">
    <property type="entry name" value="SSDNA_exonuclease_RecJ"/>
</dbReference>
<proteinExistence type="inferred from homology"/>
<dbReference type="EMBL" id="PDKS01000004">
    <property type="protein sequence ID" value="PPI87071.1"/>
    <property type="molecule type" value="Genomic_DNA"/>
</dbReference>
<feature type="domain" description="DDH" evidence="6">
    <location>
        <begin position="74"/>
        <end position="232"/>
    </location>
</feature>
<evidence type="ECO:0000313" key="10">
    <source>
        <dbReference type="Proteomes" id="UP000296034"/>
    </source>
</evidence>
<comment type="similarity">
    <text evidence="1">Belongs to the RecJ family.</text>
</comment>
<comment type="caution">
    <text evidence="9">The sequence shown here is derived from an EMBL/GenBank/DDBJ whole genome shotgun (WGS) entry which is preliminary data.</text>
</comment>
<name>A0A2P5SXK3_9GAMM</name>
<keyword evidence="5 9" id="KW-0269">Exonuclease</keyword>
<dbReference type="InterPro" id="IPR041122">
    <property type="entry name" value="RecJ_OB"/>
</dbReference>
<evidence type="ECO:0000313" key="9">
    <source>
        <dbReference type="EMBL" id="PPI87071.1"/>
    </source>
</evidence>
<dbReference type="Gene3D" id="3.10.310.30">
    <property type="match status" value="1"/>
</dbReference>
<evidence type="ECO:0000259" key="6">
    <source>
        <dbReference type="Pfam" id="PF01368"/>
    </source>
</evidence>
<protein>
    <recommendedName>
        <fullName evidence="2">Single-stranded-DNA-specific exonuclease RecJ</fullName>
    </recommendedName>
</protein>
<dbReference type="SUPFAM" id="SSF64182">
    <property type="entry name" value="DHH phosphoesterases"/>
    <property type="match status" value="1"/>
</dbReference>
<dbReference type="InterPro" id="IPR003156">
    <property type="entry name" value="DHHA1_dom"/>
</dbReference>
<gene>
    <name evidence="9" type="primary">recJ</name>
    <name evidence="9" type="ORF">CRV11_02815</name>
</gene>
<dbReference type="GO" id="GO:0006310">
    <property type="term" value="P:DNA recombination"/>
    <property type="evidence" value="ECO:0007669"/>
    <property type="project" value="InterPro"/>
</dbReference>
<dbReference type="Pfam" id="PF01368">
    <property type="entry name" value="DHH"/>
    <property type="match status" value="1"/>
</dbReference>
<dbReference type="GO" id="GO:0008409">
    <property type="term" value="F:5'-3' exonuclease activity"/>
    <property type="evidence" value="ECO:0007669"/>
    <property type="project" value="InterPro"/>
</dbReference>
<dbReference type="PANTHER" id="PTHR30255">
    <property type="entry name" value="SINGLE-STRANDED-DNA-SPECIFIC EXONUCLEASE RECJ"/>
    <property type="match status" value="1"/>
</dbReference>
<dbReference type="Proteomes" id="UP000296034">
    <property type="component" value="Unassembled WGS sequence"/>
</dbReference>
<dbReference type="RefSeq" id="WP_136131843.1">
    <property type="nucleotide sequence ID" value="NZ_PDKS01000004.1"/>
</dbReference>
<dbReference type="Gene3D" id="3.90.1640.30">
    <property type="match status" value="1"/>
</dbReference>
<dbReference type="Pfam" id="PF02272">
    <property type="entry name" value="DHHA1"/>
    <property type="match status" value="1"/>
</dbReference>
<dbReference type="InterPro" id="IPR038763">
    <property type="entry name" value="DHH_sf"/>
</dbReference>
<feature type="domain" description="DHHA1" evidence="7">
    <location>
        <begin position="359"/>
        <end position="452"/>
    </location>
</feature>
<dbReference type="Pfam" id="PF17768">
    <property type="entry name" value="RecJ_OB"/>
    <property type="match status" value="1"/>
</dbReference>
<dbReference type="InterPro" id="IPR004610">
    <property type="entry name" value="RecJ"/>
</dbReference>
<accession>A0A2P5SXK3</accession>
<keyword evidence="4" id="KW-0378">Hydrolase</keyword>
<evidence type="ECO:0000256" key="2">
    <source>
        <dbReference type="ARBA" id="ARBA00019841"/>
    </source>
</evidence>
<evidence type="ECO:0000256" key="1">
    <source>
        <dbReference type="ARBA" id="ARBA00005915"/>
    </source>
</evidence>
<evidence type="ECO:0000256" key="5">
    <source>
        <dbReference type="ARBA" id="ARBA00022839"/>
    </source>
</evidence>
<evidence type="ECO:0000256" key="3">
    <source>
        <dbReference type="ARBA" id="ARBA00022722"/>
    </source>
</evidence>
<dbReference type="NCBIfam" id="TIGR00644">
    <property type="entry name" value="recJ"/>
    <property type="match status" value="1"/>
</dbReference>
<evidence type="ECO:0000259" key="7">
    <source>
        <dbReference type="Pfam" id="PF02272"/>
    </source>
</evidence>
<dbReference type="FunFam" id="3.90.1640.30:FF:000001">
    <property type="entry name" value="Single-stranded-DNA-specific exonuclease RecJ"/>
    <property type="match status" value="1"/>
</dbReference>